<accession>A0A968KR00</accession>
<gene>
    <name evidence="2" type="ORF">HCT14_01700</name>
</gene>
<comment type="caution">
    <text evidence="2">The sequence shown here is derived from an EMBL/GenBank/DDBJ whole genome shotgun (WGS) entry which is preliminary data.</text>
</comment>
<name>A0A968KR00_9SPIO</name>
<reference evidence="2 3" key="1">
    <citation type="submission" date="2020-03" db="EMBL/GenBank/DDBJ databases">
        <title>Spirochaetal bacteria isolated from arthropods constitute a novel genus Entomospira genus novum within the order Spirochaetales.</title>
        <authorList>
            <person name="Grana-Miraglia L."/>
            <person name="Sikutova S."/>
            <person name="Fingerle V."/>
            <person name="Sing A."/>
            <person name="Castillo-Ramirez S."/>
            <person name="Margos G."/>
            <person name="Rudolf I."/>
        </authorList>
    </citation>
    <scope>NUCLEOTIDE SEQUENCE [LARGE SCALE GENOMIC DNA]</scope>
    <source>
        <strain evidence="2 3">BR193</strain>
    </source>
</reference>
<evidence type="ECO:0000256" key="1">
    <source>
        <dbReference type="SAM" id="Phobius"/>
    </source>
</evidence>
<keyword evidence="1" id="KW-0472">Membrane</keyword>
<sequence length="76" mass="9303">MNLAKKKMQKYGCYHNDFTYFWMNELPLLRKNYPEIKREIRHIRLIAWKIQLTMFLKGSLFLILTFIIGAMIEIYT</sequence>
<dbReference type="RefSeq" id="WP_167699832.1">
    <property type="nucleotide sequence ID" value="NZ_CP118174.1"/>
</dbReference>
<keyword evidence="3" id="KW-1185">Reference proteome</keyword>
<dbReference type="EMBL" id="JAATLJ010000001">
    <property type="protein sequence ID" value="NIZ40228.1"/>
    <property type="molecule type" value="Genomic_DNA"/>
</dbReference>
<dbReference type="AlphaFoldDB" id="A0A968KR00"/>
<protein>
    <submittedName>
        <fullName evidence="2">Uncharacterized protein</fullName>
    </submittedName>
</protein>
<dbReference type="Proteomes" id="UP000711995">
    <property type="component" value="Unassembled WGS sequence"/>
</dbReference>
<keyword evidence="1" id="KW-1133">Transmembrane helix</keyword>
<evidence type="ECO:0000313" key="2">
    <source>
        <dbReference type="EMBL" id="NIZ40228.1"/>
    </source>
</evidence>
<organism evidence="2 3">
    <name type="scientific">Entomospira entomophila</name>
    <dbReference type="NCBI Taxonomy" id="2719988"/>
    <lineage>
        <taxon>Bacteria</taxon>
        <taxon>Pseudomonadati</taxon>
        <taxon>Spirochaetota</taxon>
        <taxon>Spirochaetia</taxon>
        <taxon>Spirochaetales</taxon>
        <taxon>Spirochaetaceae</taxon>
        <taxon>Entomospira</taxon>
    </lineage>
</organism>
<proteinExistence type="predicted"/>
<feature type="transmembrane region" description="Helical" evidence="1">
    <location>
        <begin position="54"/>
        <end position="75"/>
    </location>
</feature>
<keyword evidence="1" id="KW-0812">Transmembrane</keyword>
<evidence type="ECO:0000313" key="3">
    <source>
        <dbReference type="Proteomes" id="UP000711995"/>
    </source>
</evidence>